<feature type="compositionally biased region" description="Basic residues" evidence="1">
    <location>
        <begin position="27"/>
        <end position="36"/>
    </location>
</feature>
<reference evidence="2" key="1">
    <citation type="submission" date="2020-02" db="EMBL/GenBank/DDBJ databases">
        <authorList>
            <person name="Meier V. D."/>
        </authorList>
    </citation>
    <scope>NUCLEOTIDE SEQUENCE</scope>
    <source>
        <strain evidence="2">AVDCRST_MAG44</strain>
    </source>
</reference>
<protein>
    <submittedName>
        <fullName evidence="2">Two-component transcriptional response regulator, LuxR family</fullName>
    </submittedName>
</protein>
<feature type="non-terminal residue" evidence="2">
    <location>
        <position position="1"/>
    </location>
</feature>
<gene>
    <name evidence="2" type="ORF">AVDCRST_MAG44-1311</name>
</gene>
<name>A0A6J4SZZ0_9SPHN</name>
<accession>A0A6J4SZZ0</accession>
<organism evidence="2">
    <name type="scientific">uncultured Sphingomonas sp</name>
    <dbReference type="NCBI Taxonomy" id="158754"/>
    <lineage>
        <taxon>Bacteria</taxon>
        <taxon>Pseudomonadati</taxon>
        <taxon>Pseudomonadota</taxon>
        <taxon>Alphaproteobacteria</taxon>
        <taxon>Sphingomonadales</taxon>
        <taxon>Sphingomonadaceae</taxon>
        <taxon>Sphingomonas</taxon>
        <taxon>environmental samples</taxon>
    </lineage>
</organism>
<sequence>AHPDRGRRTQPRPAAPLDPGRGWLCGRPRHRRRGRPLSRIDRELRRGDPRSRAAGGRWADGA</sequence>
<feature type="non-terminal residue" evidence="2">
    <location>
        <position position="62"/>
    </location>
</feature>
<evidence type="ECO:0000256" key="1">
    <source>
        <dbReference type="SAM" id="MobiDB-lite"/>
    </source>
</evidence>
<feature type="region of interest" description="Disordered" evidence="1">
    <location>
        <begin position="1"/>
        <end position="62"/>
    </location>
</feature>
<feature type="compositionally biased region" description="Basic and acidic residues" evidence="1">
    <location>
        <begin position="38"/>
        <end position="51"/>
    </location>
</feature>
<dbReference type="EMBL" id="CADCVY010000089">
    <property type="protein sequence ID" value="CAA9509900.1"/>
    <property type="molecule type" value="Genomic_DNA"/>
</dbReference>
<evidence type="ECO:0000313" key="2">
    <source>
        <dbReference type="EMBL" id="CAA9509900.1"/>
    </source>
</evidence>
<proteinExistence type="predicted"/>
<dbReference type="AlphaFoldDB" id="A0A6J4SZZ0"/>